<keyword evidence="2" id="KW-1185">Reference proteome</keyword>
<proteinExistence type="predicted"/>
<name>A0ACC1K5K8_9FUNG</name>
<sequence>MYGGTEFGDSYEDELYREPPGVEDGASDGMDSDTEDKILGHIYYQSTAPTPTHKSPSSLPRTRPETDVSDSSESKYQIGKKRRKAHNIADLAKPKDSSDEGSISVTVVRPFRSATLSDEDNGSTAVDVRDVSYNTQDDVAVDSYLDSVTSTGLATPVRHPGEGDVMEHHHIQIDSLQLTSPDTRTHPVVVRAGDSDDEYGYLDEAEIQGRNRYFMEEKEIICRKCHRPGHMAKECTTVT</sequence>
<protein>
    <submittedName>
        <fullName evidence="1">Uncharacterized protein</fullName>
    </submittedName>
</protein>
<feature type="non-terminal residue" evidence="1">
    <location>
        <position position="239"/>
    </location>
</feature>
<comment type="caution">
    <text evidence="1">The sequence shown here is derived from an EMBL/GenBank/DDBJ whole genome shotgun (WGS) entry which is preliminary data.</text>
</comment>
<organism evidence="1 2">
    <name type="scientific">Coemansia linderi</name>
    <dbReference type="NCBI Taxonomy" id="2663919"/>
    <lineage>
        <taxon>Eukaryota</taxon>
        <taxon>Fungi</taxon>
        <taxon>Fungi incertae sedis</taxon>
        <taxon>Zoopagomycota</taxon>
        <taxon>Kickxellomycotina</taxon>
        <taxon>Kickxellomycetes</taxon>
        <taxon>Kickxellales</taxon>
        <taxon>Kickxellaceae</taxon>
        <taxon>Coemansia</taxon>
    </lineage>
</organism>
<accession>A0ACC1K5K8</accession>
<dbReference type="Proteomes" id="UP001140066">
    <property type="component" value="Unassembled WGS sequence"/>
</dbReference>
<evidence type="ECO:0000313" key="2">
    <source>
        <dbReference type="Proteomes" id="UP001140066"/>
    </source>
</evidence>
<gene>
    <name evidence="1" type="ORF">GGI18_004629</name>
</gene>
<evidence type="ECO:0000313" key="1">
    <source>
        <dbReference type="EMBL" id="KAJ2774030.1"/>
    </source>
</evidence>
<dbReference type="EMBL" id="JANBUK010002215">
    <property type="protein sequence ID" value="KAJ2774030.1"/>
    <property type="molecule type" value="Genomic_DNA"/>
</dbReference>
<reference evidence="1" key="1">
    <citation type="submission" date="2022-07" db="EMBL/GenBank/DDBJ databases">
        <title>Phylogenomic reconstructions and comparative analyses of Kickxellomycotina fungi.</title>
        <authorList>
            <person name="Reynolds N.K."/>
            <person name="Stajich J.E."/>
            <person name="Barry K."/>
            <person name="Grigoriev I.V."/>
            <person name="Crous P."/>
            <person name="Smith M.E."/>
        </authorList>
    </citation>
    <scope>NUCLEOTIDE SEQUENCE</scope>
    <source>
        <strain evidence="1">BCRC 34191</strain>
    </source>
</reference>